<dbReference type="SMART" id="SM00112">
    <property type="entry name" value="CA"/>
    <property type="match status" value="4"/>
</dbReference>
<dbReference type="Gene3D" id="2.60.120.200">
    <property type="match status" value="1"/>
</dbReference>
<accession>A0ABT1L7T7</accession>
<evidence type="ECO:0000256" key="2">
    <source>
        <dbReference type="ARBA" id="ARBA00004613"/>
    </source>
</evidence>
<evidence type="ECO:0000313" key="9">
    <source>
        <dbReference type="Proteomes" id="UP001205890"/>
    </source>
</evidence>
<dbReference type="SUPFAM" id="SSF49899">
    <property type="entry name" value="Concanavalin A-like lectins/glucanases"/>
    <property type="match status" value="1"/>
</dbReference>
<feature type="domain" description="Cadherin" evidence="6">
    <location>
        <begin position="637"/>
        <end position="736"/>
    </location>
</feature>
<dbReference type="RefSeq" id="WP_254738611.1">
    <property type="nucleotide sequence ID" value="NZ_JANCLU010000002.1"/>
</dbReference>
<dbReference type="CDD" id="cd08023">
    <property type="entry name" value="GH16_laminarinase_like"/>
    <property type="match status" value="1"/>
</dbReference>
<dbReference type="PANTHER" id="PTHR38340:SF1">
    <property type="entry name" value="S-LAYER PROTEIN"/>
    <property type="match status" value="1"/>
</dbReference>
<evidence type="ECO:0000256" key="5">
    <source>
        <dbReference type="ARBA" id="ARBA00022737"/>
    </source>
</evidence>
<feature type="domain" description="GH16" evidence="7">
    <location>
        <begin position="1"/>
        <end position="256"/>
    </location>
</feature>
<dbReference type="InterPro" id="IPR002126">
    <property type="entry name" value="Cadherin-like_dom"/>
</dbReference>
<keyword evidence="4" id="KW-0964">Secreted</keyword>
<dbReference type="InterPro" id="IPR050557">
    <property type="entry name" value="RTX_toxin/Mannuronan_C5-epim"/>
</dbReference>
<sequence>MTFVLPDSYRLVLGDEFDRLQLAGGTVSWNTTMPGGLRNIGSTGEKQIYLDDNSTTLNSGAIIPIDPFTFDGDVMTITANPTPTDLLAATGNFPYTSGVVNTATQFEFRYGYAEIRAEIPAGKGLWPAFWLRWADGGRSTEIDIFEALGQTPNYLYQTVHWNDGTGDQMDKTVRATVADLSAGFHTYGMNWTPDTITFYLDGVQMGQMKTPAVMSTDMYVVANLAVGGWPGLPDSTTHWPAEYKIDYIHVYQDASALAPLSVRGTEGGETLSGGDGNDEVRGLGGADSLYGNRGDDFMLGGDGADRMLGGIGADTLEGGAGADSLFGNMGDDVFIIDTGDAPTELANAGFDTIQTGLAAYTLTANFDALVYTGVGAFRGIGSQLSNNMVGGIGNDTLTGGGGNDTIHGGAGNDSLYGDVGDDLLVAGAGADSLTGYSGNDTFAVFAQATASTALINEFTRGADRLDLRGLGVTTFAQAMAIAQASADGSHTIFSAMNETVTVRWITLQSWTEADFVLGAPDSVTLGNVRVSNPDFAENQAGGTLVGVLLGDANSHGAALSYTLEDDAGGNFAVVGRTLVATGPLDYEAGATRDVVVRVTDESGATRLSTVRVNILDANDAPAMTAAASGGLAENATGQTVLRLAATDQDAADNTGGVFDGAFQFVSGTNDNALFAISGNALVYRGPALDFEDPAAQRSFVVDVQAIDGAGAMSGTQRVTLTLADVNEAPAVQGPTTGSFAENATGVAVATFTTTDPDAGDAATLRLVAGAADNALFSVSNGTLSYVGPAVDFENAAAKKSFTVALEAVDGSGLVSPAWTLAVGVTDVNEAPSALKLSSSTVAGGAPAGAVVGALSALDPDAGDVLAYSLVDSAGGKFAVVDGSLVTTAPLDQTSYTVTALATDSGGLTTQASFAISVVYSGVSITGTSGNDAITPTSTVAGQRLPSYGADTISGLGGNDTIDGGGGGDSMIGGAGDDRYVVDSAGDKVSEAAKGGTDTVLSAIDYTLGANVENLTLTGGAGRATGNDLANALTGTAGANSLAGMGGNDSLSGQAGADRLDGGAGADRLSGGADADTFVFASAAQIGSAQSSRDVIVDFERGLDHIDFSAIDGSSAGGFQHLLYGGQTSSVLANKITWYQSGGVTIIQGDTDGKAQTVEFRLELTGLKALQASDFIL</sequence>
<dbReference type="SUPFAM" id="SSF49313">
    <property type="entry name" value="Cadherin-like"/>
    <property type="match status" value="4"/>
</dbReference>
<dbReference type="SUPFAM" id="SSF51120">
    <property type="entry name" value="beta-Roll"/>
    <property type="match status" value="4"/>
</dbReference>
<dbReference type="PROSITE" id="PS00330">
    <property type="entry name" value="HEMOLYSIN_CALCIUM"/>
    <property type="match status" value="4"/>
</dbReference>
<comment type="subcellular location">
    <subcellularLocation>
        <location evidence="2">Secreted</location>
    </subcellularLocation>
</comment>
<name>A0ABT1L7T7_9HYPH</name>
<dbReference type="InterPro" id="IPR018511">
    <property type="entry name" value="Hemolysin-typ_Ca-bd_CS"/>
</dbReference>
<dbReference type="InterPro" id="IPR001343">
    <property type="entry name" value="Hemolysn_Ca-bd"/>
</dbReference>
<dbReference type="PROSITE" id="PS50268">
    <property type="entry name" value="CADHERIN_2"/>
    <property type="match status" value="4"/>
</dbReference>
<dbReference type="InterPro" id="IPR000757">
    <property type="entry name" value="Beta-glucanase-like"/>
</dbReference>
<evidence type="ECO:0000256" key="3">
    <source>
        <dbReference type="ARBA" id="ARBA00006865"/>
    </source>
</evidence>
<feature type="domain" description="Cadherin" evidence="6">
    <location>
        <begin position="745"/>
        <end position="833"/>
    </location>
</feature>
<dbReference type="InterPro" id="IPR015919">
    <property type="entry name" value="Cadherin-like_sf"/>
</dbReference>
<dbReference type="Proteomes" id="UP001205890">
    <property type="component" value="Unassembled WGS sequence"/>
</dbReference>
<evidence type="ECO:0000313" key="8">
    <source>
        <dbReference type="EMBL" id="MCP8937534.1"/>
    </source>
</evidence>
<feature type="domain" description="Cadherin" evidence="6">
    <location>
        <begin position="833"/>
        <end position="937"/>
    </location>
</feature>
<comment type="cofactor">
    <cofactor evidence="1">
        <name>Ca(2+)</name>
        <dbReference type="ChEBI" id="CHEBI:29108"/>
    </cofactor>
</comment>
<keyword evidence="5" id="KW-0677">Repeat</keyword>
<dbReference type="Pfam" id="PF00722">
    <property type="entry name" value="Glyco_hydro_16"/>
    <property type="match status" value="1"/>
</dbReference>
<proteinExistence type="inferred from homology"/>
<feature type="domain" description="Cadherin" evidence="6">
    <location>
        <begin position="537"/>
        <end position="623"/>
    </location>
</feature>
<organism evidence="8 9">
    <name type="scientific">Alsobacter ponti</name>
    <dbReference type="NCBI Taxonomy" id="2962936"/>
    <lineage>
        <taxon>Bacteria</taxon>
        <taxon>Pseudomonadati</taxon>
        <taxon>Pseudomonadota</taxon>
        <taxon>Alphaproteobacteria</taxon>
        <taxon>Hyphomicrobiales</taxon>
        <taxon>Alsobacteraceae</taxon>
        <taxon>Alsobacter</taxon>
    </lineage>
</organism>
<dbReference type="CDD" id="cd11304">
    <property type="entry name" value="Cadherin_repeat"/>
    <property type="match status" value="2"/>
</dbReference>
<dbReference type="EMBL" id="JANCLU010000002">
    <property type="protein sequence ID" value="MCP8937534.1"/>
    <property type="molecule type" value="Genomic_DNA"/>
</dbReference>
<dbReference type="InterPro" id="IPR013858">
    <property type="entry name" value="Peptidase_M10B_C"/>
</dbReference>
<dbReference type="Gene3D" id="2.150.10.10">
    <property type="entry name" value="Serralysin-like metalloprotease, C-terminal"/>
    <property type="match status" value="3"/>
</dbReference>
<comment type="caution">
    <text evidence="8">The sequence shown here is derived from an EMBL/GenBank/DDBJ whole genome shotgun (WGS) entry which is preliminary data.</text>
</comment>
<dbReference type="PRINTS" id="PR00313">
    <property type="entry name" value="CABNDNGRPT"/>
</dbReference>
<dbReference type="Gene3D" id="2.60.40.60">
    <property type="entry name" value="Cadherins"/>
    <property type="match status" value="4"/>
</dbReference>
<evidence type="ECO:0000256" key="1">
    <source>
        <dbReference type="ARBA" id="ARBA00001913"/>
    </source>
</evidence>
<gene>
    <name evidence="8" type="ORF">NK718_03320</name>
</gene>
<evidence type="ECO:0000259" key="6">
    <source>
        <dbReference type="PROSITE" id="PS50268"/>
    </source>
</evidence>
<keyword evidence="9" id="KW-1185">Reference proteome</keyword>
<reference evidence="8 9" key="1">
    <citation type="submission" date="2022-07" db="EMBL/GenBank/DDBJ databases">
        <authorList>
            <person name="Li W.-J."/>
            <person name="Deng Q.-Q."/>
        </authorList>
    </citation>
    <scope>NUCLEOTIDE SEQUENCE [LARGE SCALE GENOMIC DNA]</scope>
    <source>
        <strain evidence="8 9">SYSU M60028</strain>
    </source>
</reference>
<comment type="similarity">
    <text evidence="3">Belongs to the glycosyl hydrolase 16 family.</text>
</comment>
<dbReference type="InterPro" id="IPR013320">
    <property type="entry name" value="ConA-like_dom_sf"/>
</dbReference>
<dbReference type="Pfam" id="PF00353">
    <property type="entry name" value="HemolysinCabind"/>
    <property type="match status" value="6"/>
</dbReference>
<dbReference type="PANTHER" id="PTHR38340">
    <property type="entry name" value="S-LAYER PROTEIN"/>
    <property type="match status" value="1"/>
</dbReference>
<evidence type="ECO:0000259" key="7">
    <source>
        <dbReference type="PROSITE" id="PS51762"/>
    </source>
</evidence>
<dbReference type="PROSITE" id="PS51762">
    <property type="entry name" value="GH16_2"/>
    <property type="match status" value="1"/>
</dbReference>
<protein>
    <submittedName>
        <fullName evidence="8">Family 16 glycosylhydrolase</fullName>
    </submittedName>
</protein>
<evidence type="ECO:0000256" key="4">
    <source>
        <dbReference type="ARBA" id="ARBA00022525"/>
    </source>
</evidence>
<dbReference type="InterPro" id="IPR011049">
    <property type="entry name" value="Serralysin-like_metalloprot_C"/>
</dbReference>
<dbReference type="Pfam" id="PF08548">
    <property type="entry name" value="Peptidase_M10_C"/>
    <property type="match status" value="1"/>
</dbReference>